<evidence type="ECO:0000256" key="1">
    <source>
        <dbReference type="ARBA" id="ARBA00004123"/>
    </source>
</evidence>
<feature type="domain" description="Zn(2)-C6 fungal-type" evidence="7">
    <location>
        <begin position="28"/>
        <end position="58"/>
    </location>
</feature>
<dbReference type="Proteomes" id="UP000288429">
    <property type="component" value="Unassembled WGS sequence"/>
</dbReference>
<comment type="caution">
    <text evidence="8">The sequence shown here is derived from an EMBL/GenBank/DDBJ whole genome shotgun (WGS) entry which is preliminary data.</text>
</comment>
<dbReference type="GO" id="GO:0006351">
    <property type="term" value="P:DNA-templated transcription"/>
    <property type="evidence" value="ECO:0007669"/>
    <property type="project" value="InterPro"/>
</dbReference>
<dbReference type="Pfam" id="PF00172">
    <property type="entry name" value="Zn_clus"/>
    <property type="match status" value="1"/>
</dbReference>
<evidence type="ECO:0000313" key="9">
    <source>
        <dbReference type="Proteomes" id="UP000288429"/>
    </source>
</evidence>
<evidence type="ECO:0000256" key="3">
    <source>
        <dbReference type="ARBA" id="ARBA00023015"/>
    </source>
</evidence>
<dbReference type="InterPro" id="IPR001138">
    <property type="entry name" value="Zn2Cys6_DnaBD"/>
</dbReference>
<dbReference type="AlphaFoldDB" id="A0A428TQK5"/>
<dbReference type="PANTHER" id="PTHR47338">
    <property type="entry name" value="ZN(II)2CYS6 TRANSCRIPTION FACTOR (EUROFUNG)-RELATED"/>
    <property type="match status" value="1"/>
</dbReference>
<dbReference type="GO" id="GO:0008270">
    <property type="term" value="F:zinc ion binding"/>
    <property type="evidence" value="ECO:0007669"/>
    <property type="project" value="InterPro"/>
</dbReference>
<evidence type="ECO:0000259" key="7">
    <source>
        <dbReference type="PROSITE" id="PS50048"/>
    </source>
</evidence>
<evidence type="ECO:0000256" key="5">
    <source>
        <dbReference type="ARBA" id="ARBA00023163"/>
    </source>
</evidence>
<keyword evidence="2" id="KW-0479">Metal-binding</keyword>
<dbReference type="Pfam" id="PF04082">
    <property type="entry name" value="Fungal_trans"/>
    <property type="match status" value="1"/>
</dbReference>
<dbReference type="InterPro" id="IPR036864">
    <property type="entry name" value="Zn2-C6_fun-type_DNA-bd_sf"/>
</dbReference>
<dbReference type="GO" id="GO:0005634">
    <property type="term" value="C:nucleus"/>
    <property type="evidence" value="ECO:0007669"/>
    <property type="project" value="UniProtKB-SubCell"/>
</dbReference>
<evidence type="ECO:0000256" key="6">
    <source>
        <dbReference type="ARBA" id="ARBA00023242"/>
    </source>
</evidence>
<sequence length="350" mass="40079">MLRQQLYIEASSMSSTISARALSRLGTACDECRRRKQRCDGQQPTCRVCLESGLACQTTQRGTRGPKKGYIKALKDRVSQLEALLQNHVGTEKLQQESNLDIPYDMMRPTPSTDDQLNNNIPFWLPAAPGNAGTFPGHLDELTPASISSPTSPSPLQITSMMHAELDQLYFDRVHPSIPILHQRRYLSWSKNTPKTTSRICLQHTIWALASLLSTQFTHLTEPLYQTAKQTLESLSLDSKEPHSHDTELVQAWVLIAIYESMRTYHQQAWMSAGRSFRLVQAFRFHELDMPAKDDFTPPPEVDTFVETEEKRRVFWMAYFLDHLFSVRNGWPVTLNEHVVSESFHEMLRC</sequence>
<dbReference type="PROSITE" id="PS50048">
    <property type="entry name" value="ZN2_CY6_FUNGAL_2"/>
    <property type="match status" value="1"/>
</dbReference>
<dbReference type="PANTHER" id="PTHR47338:SF3">
    <property type="entry name" value="C6 FINGER DOMAIN TRANSCRIPTION FACTOR DBAA-RELATED"/>
    <property type="match status" value="1"/>
</dbReference>
<keyword evidence="9" id="KW-1185">Reference proteome</keyword>
<gene>
    <name evidence="8" type="ORF">CDV31_010062</name>
</gene>
<evidence type="ECO:0000313" key="8">
    <source>
        <dbReference type="EMBL" id="RSM04360.1"/>
    </source>
</evidence>
<dbReference type="InterPro" id="IPR007219">
    <property type="entry name" value="XnlR_reg_dom"/>
</dbReference>
<dbReference type="SUPFAM" id="SSF57701">
    <property type="entry name" value="Zn2/Cys6 DNA-binding domain"/>
    <property type="match status" value="1"/>
</dbReference>
<name>A0A428TQK5_9HYPO</name>
<dbReference type="SMART" id="SM00066">
    <property type="entry name" value="GAL4"/>
    <property type="match status" value="1"/>
</dbReference>
<reference evidence="8 9" key="1">
    <citation type="submission" date="2017-06" db="EMBL/GenBank/DDBJ databases">
        <title>Cmopartive genomic analysis of Ambrosia Fusariam Clade fungi.</title>
        <authorList>
            <person name="Stajich J.E."/>
            <person name="Carrillo J."/>
            <person name="Kijimoto T."/>
            <person name="Eskalen A."/>
            <person name="O'Donnell K."/>
            <person name="Kasson M."/>
        </authorList>
    </citation>
    <scope>NUCLEOTIDE SEQUENCE [LARGE SCALE GENOMIC DNA]</scope>
    <source>
        <strain evidence="8 9">NRRL 20438</strain>
    </source>
</reference>
<proteinExistence type="predicted"/>
<evidence type="ECO:0000256" key="2">
    <source>
        <dbReference type="ARBA" id="ARBA00022723"/>
    </source>
</evidence>
<dbReference type="InterPro" id="IPR050815">
    <property type="entry name" value="TF_fung"/>
</dbReference>
<keyword evidence="4" id="KW-0238">DNA-binding</keyword>
<comment type="subcellular location">
    <subcellularLocation>
        <location evidence="1">Nucleus</location>
    </subcellularLocation>
</comment>
<keyword evidence="5" id="KW-0804">Transcription</keyword>
<accession>A0A428TQK5</accession>
<dbReference type="Gene3D" id="4.10.240.10">
    <property type="entry name" value="Zn(2)-C6 fungal-type DNA-binding domain"/>
    <property type="match status" value="1"/>
</dbReference>
<keyword evidence="6" id="KW-0539">Nucleus</keyword>
<evidence type="ECO:0000256" key="4">
    <source>
        <dbReference type="ARBA" id="ARBA00023125"/>
    </source>
</evidence>
<protein>
    <recommendedName>
        <fullName evidence="7">Zn(2)-C6 fungal-type domain-containing protein</fullName>
    </recommendedName>
</protein>
<dbReference type="PROSITE" id="PS00463">
    <property type="entry name" value="ZN2_CY6_FUNGAL_1"/>
    <property type="match status" value="1"/>
</dbReference>
<dbReference type="EMBL" id="NIZV01000151">
    <property type="protein sequence ID" value="RSM04360.1"/>
    <property type="molecule type" value="Genomic_DNA"/>
</dbReference>
<keyword evidence="3" id="KW-0805">Transcription regulation</keyword>
<dbReference type="GO" id="GO:0003677">
    <property type="term" value="F:DNA binding"/>
    <property type="evidence" value="ECO:0007669"/>
    <property type="project" value="UniProtKB-KW"/>
</dbReference>
<dbReference type="GO" id="GO:0000981">
    <property type="term" value="F:DNA-binding transcription factor activity, RNA polymerase II-specific"/>
    <property type="evidence" value="ECO:0007669"/>
    <property type="project" value="InterPro"/>
</dbReference>
<organism evidence="8 9">
    <name type="scientific">Fusarium ambrosium</name>
    <dbReference type="NCBI Taxonomy" id="131363"/>
    <lineage>
        <taxon>Eukaryota</taxon>
        <taxon>Fungi</taxon>
        <taxon>Dikarya</taxon>
        <taxon>Ascomycota</taxon>
        <taxon>Pezizomycotina</taxon>
        <taxon>Sordariomycetes</taxon>
        <taxon>Hypocreomycetidae</taxon>
        <taxon>Hypocreales</taxon>
        <taxon>Nectriaceae</taxon>
        <taxon>Fusarium</taxon>
        <taxon>Fusarium solani species complex</taxon>
    </lineage>
</organism>
<dbReference type="CDD" id="cd12148">
    <property type="entry name" value="fungal_TF_MHR"/>
    <property type="match status" value="1"/>
</dbReference>
<dbReference type="CDD" id="cd00067">
    <property type="entry name" value="GAL4"/>
    <property type="match status" value="1"/>
</dbReference>